<dbReference type="InterPro" id="IPR033761">
    <property type="entry name" value="SeqA_N"/>
</dbReference>
<dbReference type="GO" id="GO:0005737">
    <property type="term" value="C:cytoplasm"/>
    <property type="evidence" value="ECO:0007669"/>
    <property type="project" value="UniProtKB-SubCell"/>
</dbReference>
<comment type="subcellular location">
    <subcellularLocation>
        <location evidence="4">Cytoplasm</location>
    </subcellularLocation>
</comment>
<comment type="caution">
    <text evidence="7">The sequence shown here is derived from an EMBL/GenBank/DDBJ whole genome shotgun (WGS) entry which is preliminary data.</text>
</comment>
<dbReference type="Pfam" id="PF03925">
    <property type="entry name" value="SeqA"/>
    <property type="match status" value="1"/>
</dbReference>
<dbReference type="InterPro" id="IPR005621">
    <property type="entry name" value="SeqA"/>
</dbReference>
<evidence type="ECO:0000259" key="6">
    <source>
        <dbReference type="Pfam" id="PF17206"/>
    </source>
</evidence>
<evidence type="ECO:0000256" key="3">
    <source>
        <dbReference type="ARBA" id="ARBA00023125"/>
    </source>
</evidence>
<dbReference type="OrthoDB" id="5591069at2"/>
<dbReference type="Gene3D" id="1.10.1220.10">
    <property type="entry name" value="Met repressor-like"/>
    <property type="match status" value="1"/>
</dbReference>
<comment type="similarity">
    <text evidence="4">Belongs to the SeqA family.</text>
</comment>
<dbReference type="NCBIfam" id="NF008389">
    <property type="entry name" value="PRK11187.1"/>
    <property type="match status" value="1"/>
</dbReference>
<feature type="domain" description="Negative modulator of initiation of replication SeqA N-terminal" evidence="6">
    <location>
        <begin position="1"/>
        <end position="33"/>
    </location>
</feature>
<dbReference type="GO" id="GO:0032297">
    <property type="term" value="P:negative regulation of DNA-templated DNA replication initiation"/>
    <property type="evidence" value="ECO:0007669"/>
    <property type="project" value="InterPro"/>
</dbReference>
<name>K6XPE8_9ALTE</name>
<dbReference type="InterPro" id="IPR010985">
    <property type="entry name" value="Ribbon_hlx_hlx"/>
</dbReference>
<dbReference type="Gene3D" id="1.20.1380.10">
    <property type="entry name" value="Replication modulator SeqA, C-terminal DNA-binding domain"/>
    <property type="match status" value="1"/>
</dbReference>
<keyword evidence="2 4" id="KW-0236">DNA replication inhibitor</keyword>
<keyword evidence="8" id="KW-1185">Reference proteome</keyword>
<dbReference type="InterPro" id="IPR026577">
    <property type="entry name" value="SeqA_DNA-bd_C"/>
</dbReference>
<dbReference type="GO" id="GO:0006355">
    <property type="term" value="P:regulation of DNA-templated transcription"/>
    <property type="evidence" value="ECO:0007669"/>
    <property type="project" value="InterPro"/>
</dbReference>
<dbReference type="AlphaFoldDB" id="K6XPE8"/>
<evidence type="ECO:0000256" key="2">
    <source>
        <dbReference type="ARBA" id="ARBA00022880"/>
    </source>
</evidence>
<organism evidence="7 8">
    <name type="scientific">Aliiglaciecola lipolytica E3</name>
    <dbReference type="NCBI Taxonomy" id="1127673"/>
    <lineage>
        <taxon>Bacteria</taxon>
        <taxon>Pseudomonadati</taxon>
        <taxon>Pseudomonadota</taxon>
        <taxon>Gammaproteobacteria</taxon>
        <taxon>Alteromonadales</taxon>
        <taxon>Alteromonadaceae</taxon>
        <taxon>Aliiglaciecola</taxon>
    </lineage>
</organism>
<dbReference type="PIRSF" id="PIRSF019401">
    <property type="entry name" value="SeqA"/>
    <property type="match status" value="1"/>
</dbReference>
<keyword evidence="1 4" id="KW-0963">Cytoplasm</keyword>
<dbReference type="RefSeq" id="WP_008843368.1">
    <property type="nucleotide sequence ID" value="NZ_BAEN01000021.1"/>
</dbReference>
<dbReference type="SUPFAM" id="SSF47598">
    <property type="entry name" value="Ribbon-helix-helix"/>
    <property type="match status" value="1"/>
</dbReference>
<dbReference type="eggNOG" id="COG3057">
    <property type="taxonomic scope" value="Bacteria"/>
</dbReference>
<protein>
    <recommendedName>
        <fullName evidence="4">Negative modulator of initiation of replication</fullName>
    </recommendedName>
</protein>
<keyword evidence="3 4" id="KW-0238">DNA-binding</keyword>
<reference evidence="7 8" key="1">
    <citation type="journal article" date="2017" name="Antonie Van Leeuwenhoek">
        <title>Rhizobium rhizosphaerae sp. nov., a novel species isolated from rice rhizosphere.</title>
        <authorList>
            <person name="Zhao J.J."/>
            <person name="Zhang J."/>
            <person name="Zhang R.J."/>
            <person name="Zhang C.W."/>
            <person name="Yin H.Q."/>
            <person name="Zhang X.X."/>
        </authorList>
    </citation>
    <scope>NUCLEOTIDE SEQUENCE [LARGE SCALE GENOMIC DNA]</scope>
    <source>
        <strain evidence="7 8">E3</strain>
    </source>
</reference>
<evidence type="ECO:0000256" key="1">
    <source>
        <dbReference type="ARBA" id="ARBA00022490"/>
    </source>
</evidence>
<dbReference type="SUPFAM" id="SSF82808">
    <property type="entry name" value="Replication modulator SeqA, C-terminal DNA-binding domain"/>
    <property type="match status" value="1"/>
</dbReference>
<gene>
    <name evidence="7" type="primary">seqA</name>
    <name evidence="7" type="ORF">GLIP_0908</name>
</gene>
<evidence type="ECO:0000259" key="5">
    <source>
        <dbReference type="Pfam" id="PF03925"/>
    </source>
</evidence>
<dbReference type="InterPro" id="IPR036835">
    <property type="entry name" value="SeqA_DNA-bd_C_sf"/>
</dbReference>
<comment type="function">
    <text evidence="4">Negative regulator of replication initiation, which contributes to regulation of DNA replication and ensures that replication initiation occurs exactly once per chromosome per cell cycle. Binds to pairs of hemimethylated GATC sequences in the oriC region, thus preventing assembly of replication proteins and re-initiation at newly replicated origins. Repression is relieved when the region becomes fully methylated.</text>
</comment>
<dbReference type="GO" id="GO:0003677">
    <property type="term" value="F:DNA binding"/>
    <property type="evidence" value="ECO:0007669"/>
    <property type="project" value="UniProtKB-KW"/>
</dbReference>
<evidence type="ECO:0000313" key="8">
    <source>
        <dbReference type="Proteomes" id="UP000006334"/>
    </source>
</evidence>
<proteinExistence type="inferred from homology"/>
<dbReference type="InterPro" id="IPR013321">
    <property type="entry name" value="Arc_rbn_hlx_hlx"/>
</dbReference>
<evidence type="ECO:0000313" key="7">
    <source>
        <dbReference type="EMBL" id="GAC13551.1"/>
    </source>
</evidence>
<dbReference type="STRING" id="1127673.GLIP_0908"/>
<accession>K6XPE8</accession>
<sequence length="195" mass="21741">MKTITIDDELYGFIASQTKHIGESASDILRRILIDELGLKAGENPQVDVSKPAEVTKEVKDINKSKNNQPEKPRTGDEVVDATSLFELLNQEAFDQPMSKVERFLKMLGALHQTHPDRFAAVLEIKGKGRLYFATDKNVLLKTGSSTNPKQIPGSEYWVVTNNNTDKKCTMLTNTAKVLGYSKSNVERLGQLFKA</sequence>
<evidence type="ECO:0000256" key="4">
    <source>
        <dbReference type="PIRNR" id="PIRNR019401"/>
    </source>
</evidence>
<dbReference type="Pfam" id="PF17206">
    <property type="entry name" value="SeqA_N"/>
    <property type="match status" value="1"/>
</dbReference>
<feature type="domain" description="Replication modulator SeqA C-terminal DNA-binding" evidence="5">
    <location>
        <begin position="85"/>
        <end position="189"/>
    </location>
</feature>
<dbReference type="Proteomes" id="UP000006334">
    <property type="component" value="Unassembled WGS sequence"/>
</dbReference>
<dbReference type="EMBL" id="BAEN01000021">
    <property type="protein sequence ID" value="GAC13551.1"/>
    <property type="molecule type" value="Genomic_DNA"/>
</dbReference>